<evidence type="ECO:0008006" key="4">
    <source>
        <dbReference type="Google" id="ProtNLM"/>
    </source>
</evidence>
<gene>
    <name evidence="2" type="ORF">FN976_07790</name>
</gene>
<dbReference type="AlphaFoldDB" id="A0A562ZUA6"/>
<dbReference type="EMBL" id="VOBQ01000005">
    <property type="protein sequence ID" value="TWO71885.1"/>
    <property type="molecule type" value="Genomic_DNA"/>
</dbReference>
<feature type="signal peptide" evidence="1">
    <location>
        <begin position="1"/>
        <end position="18"/>
    </location>
</feature>
<reference evidence="2 3" key="1">
    <citation type="submission" date="2019-07" db="EMBL/GenBank/DDBJ databases">
        <title>Caenimonas sedimenti sp. nov., isolated from activated sludge.</title>
        <authorList>
            <person name="Xu J."/>
        </authorList>
    </citation>
    <scope>NUCLEOTIDE SEQUENCE [LARGE SCALE GENOMIC DNA]</scope>
    <source>
        <strain evidence="2 3">HX-9-20</strain>
    </source>
</reference>
<evidence type="ECO:0000256" key="1">
    <source>
        <dbReference type="SAM" id="SignalP"/>
    </source>
</evidence>
<protein>
    <recommendedName>
        <fullName evidence="4">Exo-alpha-sialidase</fullName>
    </recommendedName>
</protein>
<name>A0A562ZUA6_9BURK</name>
<keyword evidence="1" id="KW-0732">Signal</keyword>
<proteinExistence type="predicted"/>
<evidence type="ECO:0000313" key="3">
    <source>
        <dbReference type="Proteomes" id="UP000318199"/>
    </source>
</evidence>
<organism evidence="2 3">
    <name type="scientific">Caenimonas sedimenti</name>
    <dbReference type="NCBI Taxonomy" id="2596921"/>
    <lineage>
        <taxon>Bacteria</taxon>
        <taxon>Pseudomonadati</taxon>
        <taxon>Pseudomonadota</taxon>
        <taxon>Betaproteobacteria</taxon>
        <taxon>Burkholderiales</taxon>
        <taxon>Comamonadaceae</taxon>
        <taxon>Caenimonas</taxon>
    </lineage>
</organism>
<accession>A0A562ZUA6</accession>
<feature type="chain" id="PRO_5021727161" description="Exo-alpha-sialidase" evidence="1">
    <location>
        <begin position="19"/>
        <end position="219"/>
    </location>
</feature>
<dbReference type="Proteomes" id="UP000318199">
    <property type="component" value="Unassembled WGS sequence"/>
</dbReference>
<sequence>MKTQSLACAACLLCGLLAACKESPAPLTSTVSGSDTAVLGNAAQHSPAAQAIPPPPLPADVRAQLVPSGPGTAVALWVQGGEIMASTYASDRGWAPAQALEQIYGDASEPQLASDGKGYAIAVWHHTVGKIHSLRFSRYEAGTGWSVPDVMPGALPRPAGQAGALQLRMDASGQAFASWPSGFDENEVQSSRFIAGQGWSRAVSEPTAAAVRGSAPNGG</sequence>
<dbReference type="RefSeq" id="WP_145892445.1">
    <property type="nucleotide sequence ID" value="NZ_VOBQ01000005.1"/>
</dbReference>
<comment type="caution">
    <text evidence="2">The sequence shown here is derived from an EMBL/GenBank/DDBJ whole genome shotgun (WGS) entry which is preliminary data.</text>
</comment>
<keyword evidence="3" id="KW-1185">Reference proteome</keyword>
<dbReference type="PROSITE" id="PS51257">
    <property type="entry name" value="PROKAR_LIPOPROTEIN"/>
    <property type="match status" value="1"/>
</dbReference>
<evidence type="ECO:0000313" key="2">
    <source>
        <dbReference type="EMBL" id="TWO71885.1"/>
    </source>
</evidence>
<dbReference type="OrthoDB" id="6372180at2"/>